<evidence type="ECO:0000313" key="4">
    <source>
        <dbReference type="EMBL" id="SDO60053.1"/>
    </source>
</evidence>
<sequence length="406" mass="45041">MRNLKLFAISSLLLSTLTISAQLKVNNSGKVAIAATNSDFLSRLSVGDNCHLGGDYSLGIAATPLLQENKRNVGVEGYINSWSSSFTSDTNIGVFGFAKVNKNHGRNFGVLGTIDYDYLPICVGGAGVYATCHGSYSYFPTSVQGMYALYVSGPSHLNGSTTAQSVYISADERLNDNVSSIEKRKGETTLDNLLKMDVLEFNMKSLEKVVEPKAGEEMTEEAKRSYESLKKEEEELYSRRHFGLSAKELEKVYPNLVLKGQDGYQYINYTELVPILIRSIQELKAELDEVKSKDTEVKRARAASFEEDEPLDVKDATSIPAMATLAQNTPNPFSERTTIRFTLPENAQNAFIYIFDMSGKMQKQIPVDSSMESVIIEGYELRAGMYIYSLVIGGKEIQTRRMILSK</sequence>
<feature type="signal peptide" evidence="2">
    <location>
        <begin position="1"/>
        <end position="21"/>
    </location>
</feature>
<dbReference type="AlphaFoldDB" id="A0A1H0KWA8"/>
<protein>
    <submittedName>
        <fullName evidence="4">Por secretion system C-terminal sorting domain-containing protein</fullName>
    </submittedName>
</protein>
<keyword evidence="2" id="KW-0732">Signal</keyword>
<dbReference type="NCBIfam" id="TIGR04183">
    <property type="entry name" value="Por_Secre_tail"/>
    <property type="match status" value="1"/>
</dbReference>
<dbReference type="Proteomes" id="UP000199134">
    <property type="component" value="Unassembled WGS sequence"/>
</dbReference>
<evidence type="ECO:0000256" key="2">
    <source>
        <dbReference type="SAM" id="SignalP"/>
    </source>
</evidence>
<dbReference type="OrthoDB" id="952861at2"/>
<dbReference type="PROSITE" id="PS51688">
    <property type="entry name" value="ICA"/>
    <property type="match status" value="1"/>
</dbReference>
<comment type="caution">
    <text evidence="4">The sequence shown here is derived from an EMBL/GenBank/DDBJ whole genome shotgun (WGS) entry which is preliminary data.</text>
</comment>
<feature type="chain" id="PRO_5011644395" evidence="2">
    <location>
        <begin position="22"/>
        <end position="406"/>
    </location>
</feature>
<name>A0A1H0KWA8_9BACT</name>
<evidence type="ECO:0000313" key="5">
    <source>
        <dbReference type="Proteomes" id="UP000199134"/>
    </source>
</evidence>
<keyword evidence="1" id="KW-0175">Coiled coil</keyword>
<dbReference type="InterPro" id="IPR030392">
    <property type="entry name" value="S74_ICA"/>
</dbReference>
<evidence type="ECO:0000259" key="3">
    <source>
        <dbReference type="PROSITE" id="PS51688"/>
    </source>
</evidence>
<reference evidence="5" key="1">
    <citation type="submission" date="2016-10" db="EMBL/GenBank/DDBJ databases">
        <authorList>
            <person name="de Groot N.N."/>
        </authorList>
    </citation>
    <scope>NUCLEOTIDE SEQUENCE [LARGE SCALE GENOMIC DNA]</scope>
    <source>
        <strain evidence="5">BP1-145</strain>
    </source>
</reference>
<dbReference type="RefSeq" id="WP_091855066.1">
    <property type="nucleotide sequence ID" value="NZ_FNIW01000032.1"/>
</dbReference>
<accession>A0A1H0KWA8</accession>
<feature type="domain" description="Peptidase S74" evidence="3">
    <location>
        <begin position="180"/>
        <end position="294"/>
    </location>
</feature>
<dbReference type="EMBL" id="FNIW01000032">
    <property type="protein sequence ID" value="SDO60053.1"/>
    <property type="molecule type" value="Genomic_DNA"/>
</dbReference>
<evidence type="ECO:0000256" key="1">
    <source>
        <dbReference type="SAM" id="Coils"/>
    </source>
</evidence>
<gene>
    <name evidence="4" type="ORF">SAMN04487900_1325</name>
</gene>
<feature type="coiled-coil region" evidence="1">
    <location>
        <begin position="273"/>
        <end position="300"/>
    </location>
</feature>
<proteinExistence type="predicted"/>
<dbReference type="InterPro" id="IPR026444">
    <property type="entry name" value="Secre_tail"/>
</dbReference>
<organism evidence="4 5">
    <name type="scientific">Prevotella communis</name>
    <dbReference type="NCBI Taxonomy" id="2913614"/>
    <lineage>
        <taxon>Bacteria</taxon>
        <taxon>Pseudomonadati</taxon>
        <taxon>Bacteroidota</taxon>
        <taxon>Bacteroidia</taxon>
        <taxon>Bacteroidales</taxon>
        <taxon>Prevotellaceae</taxon>
        <taxon>Prevotella</taxon>
    </lineage>
</organism>